<gene>
    <name evidence="2" type="ORF">L1049_017564</name>
</gene>
<evidence type="ECO:0000259" key="1">
    <source>
        <dbReference type="PROSITE" id="PS50878"/>
    </source>
</evidence>
<feature type="domain" description="Reverse transcriptase" evidence="1">
    <location>
        <begin position="318"/>
        <end position="499"/>
    </location>
</feature>
<keyword evidence="3" id="KW-1185">Reference proteome</keyword>
<dbReference type="EMBL" id="JBBPBK010000003">
    <property type="protein sequence ID" value="KAK9289093.1"/>
    <property type="molecule type" value="Genomic_DNA"/>
</dbReference>
<dbReference type="InterPro" id="IPR000477">
    <property type="entry name" value="RT_dom"/>
</dbReference>
<evidence type="ECO:0000313" key="2">
    <source>
        <dbReference type="EMBL" id="KAK9289093.1"/>
    </source>
</evidence>
<dbReference type="Proteomes" id="UP001415857">
    <property type="component" value="Unassembled WGS sequence"/>
</dbReference>
<dbReference type="Pfam" id="PF00078">
    <property type="entry name" value="RVT_1"/>
    <property type="match status" value="1"/>
</dbReference>
<organism evidence="2 3">
    <name type="scientific">Liquidambar formosana</name>
    <name type="common">Formosan gum</name>
    <dbReference type="NCBI Taxonomy" id="63359"/>
    <lineage>
        <taxon>Eukaryota</taxon>
        <taxon>Viridiplantae</taxon>
        <taxon>Streptophyta</taxon>
        <taxon>Embryophyta</taxon>
        <taxon>Tracheophyta</taxon>
        <taxon>Spermatophyta</taxon>
        <taxon>Magnoliopsida</taxon>
        <taxon>eudicotyledons</taxon>
        <taxon>Gunneridae</taxon>
        <taxon>Pentapetalae</taxon>
        <taxon>Saxifragales</taxon>
        <taxon>Altingiaceae</taxon>
        <taxon>Liquidambar</taxon>
    </lineage>
</organism>
<protein>
    <recommendedName>
        <fullName evidence="1">Reverse transcriptase domain-containing protein</fullName>
    </recommendedName>
</protein>
<proteinExistence type="predicted"/>
<reference evidence="2 3" key="1">
    <citation type="journal article" date="2024" name="Plant J.">
        <title>Genome sequences and population genomics reveal climatic adaptation and genomic divergence between two closely related sweetgum species.</title>
        <authorList>
            <person name="Xu W.Q."/>
            <person name="Ren C.Q."/>
            <person name="Zhang X.Y."/>
            <person name="Comes H.P."/>
            <person name="Liu X.H."/>
            <person name="Li Y.G."/>
            <person name="Kettle C.J."/>
            <person name="Jalonen R."/>
            <person name="Gaisberger H."/>
            <person name="Ma Y.Z."/>
            <person name="Qiu Y.X."/>
        </authorList>
    </citation>
    <scope>NUCLEOTIDE SEQUENCE [LARGE SCALE GENOMIC DNA]</scope>
    <source>
        <strain evidence="2">Hangzhou</strain>
    </source>
</reference>
<dbReference type="InterPro" id="IPR043502">
    <property type="entry name" value="DNA/RNA_pol_sf"/>
</dbReference>
<dbReference type="AlphaFoldDB" id="A0AAP0S4H6"/>
<sequence length="499" mass="56508">MSDYCGFTHVDTRGAFYTWTRGLLSTVEMRLDRSLINSHWIDAWNNSYCITLPQVNSNHHPLLLVATHNSFSGPRPFRFIDAWTYHSSFMKIVSDCWKSTIAYGCPMFILREKLKRLKLCLKAWNKEVFGHIDNRVQDDQNALAAVQDQIERVGPQHSLLQQEATCKQALLESLRIQERFWKDKSRMRWLSEGDRNSAYFHKVTKIRAVQGKIHVLKGDQGLISDPIHIKQHIVDYYTTLYSASSPTLHSDLVDSIIPQMVTEEENILLTSVPSAEEIRAAIFSMDPHSSPGPDGFNGFFFQTCWEIVSSDVIKAVTIFFEKGFFIPNFNSSFMVLIPKVPNADSLGQFRPIVMANFIFKIIPKILADRLAPIAHWIISPNQTAFIKGRKITENIGLASECLNLLDHKSYGGNVGLKLDIAKTFDTLSWSFLLQVLSKFGFNDKFTAWISSILHSAKISILINGSPFGHFGCSRGVRQGDPLSPLLFCLAEEVLSRGIT</sequence>
<dbReference type="InterPro" id="IPR052343">
    <property type="entry name" value="Retrotransposon-Effector_Assoc"/>
</dbReference>
<evidence type="ECO:0000313" key="3">
    <source>
        <dbReference type="Proteomes" id="UP001415857"/>
    </source>
</evidence>
<dbReference type="PROSITE" id="PS50878">
    <property type="entry name" value="RT_POL"/>
    <property type="match status" value="1"/>
</dbReference>
<dbReference type="CDD" id="cd01650">
    <property type="entry name" value="RT_nLTR_like"/>
    <property type="match status" value="1"/>
</dbReference>
<dbReference type="SUPFAM" id="SSF56672">
    <property type="entry name" value="DNA/RNA polymerases"/>
    <property type="match status" value="1"/>
</dbReference>
<accession>A0AAP0S4H6</accession>
<dbReference type="PANTHER" id="PTHR46890">
    <property type="entry name" value="NON-LTR RETROLELEMENT REVERSE TRANSCRIPTASE-LIKE PROTEIN-RELATED"/>
    <property type="match status" value="1"/>
</dbReference>
<dbReference type="PANTHER" id="PTHR46890:SF28">
    <property type="entry name" value="REVERSE TRANSCRIPTASE DOMAIN-CONTAINING PROTEIN"/>
    <property type="match status" value="1"/>
</dbReference>
<comment type="caution">
    <text evidence="2">The sequence shown here is derived from an EMBL/GenBank/DDBJ whole genome shotgun (WGS) entry which is preliminary data.</text>
</comment>
<name>A0AAP0S4H6_LIQFO</name>